<accession>Q81QJ5</accession>
<protein>
    <submittedName>
        <fullName evidence="1">Uncharacterized protein</fullName>
    </submittedName>
</protein>
<proteinExistence type="predicted"/>
<organism evidence="1 2">
    <name type="scientific">Bacillus anthracis</name>
    <name type="common">anthrax bacterium</name>
    <dbReference type="NCBI Taxonomy" id="1392"/>
    <lineage>
        <taxon>Bacteria</taxon>
        <taxon>Bacillati</taxon>
        <taxon>Bacillota</taxon>
        <taxon>Bacilli</taxon>
        <taxon>Bacillales</taxon>
        <taxon>Bacillaceae</taxon>
        <taxon>Bacillus</taxon>
        <taxon>Bacillus cereus group</taxon>
    </lineage>
</organism>
<accession>Q6HYR4</accession>
<dbReference type="KEGG" id="ban:BA_2429"/>
<name>Q81QJ5_BACAN</name>
<dbReference type="Proteomes" id="UP000000427">
    <property type="component" value="Chromosome"/>
</dbReference>
<dbReference type="AlphaFoldDB" id="Q81QJ5"/>
<sequence>MADYFYKDGKKYYKNQSHSDRQKNNCFVETHTIGGSGENLNGNIPTSIDLLNTTPQTVFEDFTNNHNKTLIQLFVVGMSAPV</sequence>
<dbReference type="EMBL" id="AE016879">
    <property type="protein sequence ID" value="AAP26292.1"/>
    <property type="molecule type" value="Genomic_DNA"/>
</dbReference>
<evidence type="ECO:0000313" key="1">
    <source>
        <dbReference type="EMBL" id="AAP26292.1"/>
    </source>
</evidence>
<accession>Q6KSR7</accession>
<gene>
    <name evidence="1" type="ordered locus">BA_2429</name>
</gene>
<reference evidence="1 2" key="1">
    <citation type="journal article" date="2003" name="Nature">
        <title>The genome sequence of Bacillus anthracis Ames and comparison to closely related bacteria.</title>
        <authorList>
            <person name="Read T.D."/>
            <person name="Peterson S.N."/>
            <person name="Tourasse N."/>
            <person name="Baillie L.W."/>
            <person name="Paulsen I.T."/>
            <person name="Nelson K.E."/>
            <person name="Tettelin H."/>
            <person name="Fouts D.E."/>
            <person name="Eisen J.A."/>
            <person name="Gill S.R."/>
            <person name="Holtzapple E.K."/>
            <person name="Okstad O.A."/>
            <person name="Helgason E."/>
            <person name="Rilstone J."/>
            <person name="Wu M."/>
            <person name="Kolonay J.F."/>
            <person name="Beanan M.J."/>
            <person name="Dodson R.J."/>
            <person name="Brinkac L.M."/>
            <person name="Gwinn M."/>
            <person name="DeBoy R.T."/>
            <person name="Madpu R."/>
            <person name="Daugherty S.C."/>
            <person name="Durkin A.S."/>
            <person name="Haft D.H."/>
            <person name="Nelson W.C."/>
            <person name="Peterson J.D."/>
            <person name="Pop M."/>
            <person name="Khouri H.M."/>
            <person name="Radune D."/>
            <person name="Benton J.L."/>
            <person name="Mahamoud Y."/>
            <person name="Jiang L."/>
            <person name="Hance I.R."/>
            <person name="Weidman J.F."/>
            <person name="Berry K.J."/>
            <person name="Plaut R.D."/>
            <person name="Wolf A.M."/>
            <person name="Watkins K.L."/>
            <person name="Nierman W.C."/>
            <person name="Hazen A."/>
            <person name="Cline R."/>
            <person name="Redmond C."/>
            <person name="Thwaite J.E."/>
            <person name="White O."/>
            <person name="Salzberg S.L."/>
            <person name="Thomason B."/>
            <person name="Friedlander A.M."/>
            <person name="Koehler T.M."/>
            <person name="Hanna P.C."/>
            <person name="Kolsto A.B."/>
            <person name="Fraser C.M."/>
        </authorList>
    </citation>
    <scope>NUCLEOTIDE SEQUENCE [LARGE SCALE GENOMIC DNA]</scope>
    <source>
        <strain evidence="2">Ames / isolate Porton</strain>
    </source>
</reference>
<evidence type="ECO:0000313" key="2">
    <source>
        <dbReference type="Proteomes" id="UP000000427"/>
    </source>
</evidence>
<accession>E9QQX6</accession>